<protein>
    <recommendedName>
        <fullName evidence="2">ESX-1 secretion-associated protein EspA/EspE-like domain-containing protein</fullName>
    </recommendedName>
</protein>
<dbReference type="RefSeq" id="WP_011727145.1">
    <property type="nucleotide sequence ID" value="NC_008596.1"/>
</dbReference>
<dbReference type="eggNOG" id="ENOG5031J9Q">
    <property type="taxonomic scope" value="Bacteria"/>
</dbReference>
<name>A0QQE1_MYCS2</name>
<keyword evidence="1" id="KW-0472">Membrane</keyword>
<evidence type="ECO:0000313" key="3">
    <source>
        <dbReference type="EMBL" id="ABK71164.1"/>
    </source>
</evidence>
<dbReference type="GeneID" id="93455635"/>
<keyword evidence="1" id="KW-1133">Transmembrane helix</keyword>
<accession>A0QQE1</accession>
<dbReference type="STRING" id="246196.MSMEG_0723"/>
<organism evidence="3 4">
    <name type="scientific">Mycolicibacterium smegmatis (strain ATCC 700084 / mc(2)155)</name>
    <name type="common">Mycobacterium smegmatis</name>
    <dbReference type="NCBI Taxonomy" id="246196"/>
    <lineage>
        <taxon>Bacteria</taxon>
        <taxon>Bacillati</taxon>
        <taxon>Actinomycetota</taxon>
        <taxon>Actinomycetes</taxon>
        <taxon>Mycobacteriales</taxon>
        <taxon>Mycobacteriaceae</taxon>
        <taxon>Mycolicibacterium</taxon>
    </lineage>
</organism>
<dbReference type="KEGG" id="msb:LJ00_03590"/>
<evidence type="ECO:0000259" key="2">
    <source>
        <dbReference type="Pfam" id="PF18879"/>
    </source>
</evidence>
<dbReference type="Proteomes" id="UP000000757">
    <property type="component" value="Chromosome"/>
</dbReference>
<dbReference type="InterPro" id="IPR036689">
    <property type="entry name" value="ESAT-6-like_sf"/>
</dbReference>
<evidence type="ECO:0000313" key="4">
    <source>
        <dbReference type="Proteomes" id="UP000000757"/>
    </source>
</evidence>
<dbReference type="PaxDb" id="246196-MSMEI_0706"/>
<dbReference type="OrthoDB" id="4630679at2"/>
<feature type="transmembrane region" description="Helical" evidence="1">
    <location>
        <begin position="134"/>
        <end position="158"/>
    </location>
</feature>
<dbReference type="AlphaFoldDB" id="A0QQE1"/>
<feature type="domain" description="ESX-1 secretion-associated protein EspA/EspE-like" evidence="2">
    <location>
        <begin position="25"/>
        <end position="107"/>
    </location>
</feature>
<dbReference type="Pfam" id="PF18879">
    <property type="entry name" value="EspA_EspE"/>
    <property type="match status" value="1"/>
</dbReference>
<dbReference type="SUPFAM" id="SSF140453">
    <property type="entry name" value="EsxAB dimer-like"/>
    <property type="match status" value="1"/>
</dbReference>
<evidence type="ECO:0000256" key="1">
    <source>
        <dbReference type="SAM" id="Phobius"/>
    </source>
</evidence>
<dbReference type="EMBL" id="CP000480">
    <property type="protein sequence ID" value="ABK71164.1"/>
    <property type="molecule type" value="Genomic_DNA"/>
</dbReference>
<reference evidence="3 4" key="1">
    <citation type="submission" date="2006-10" db="EMBL/GenBank/DDBJ databases">
        <authorList>
            <person name="Fleischmann R.D."/>
            <person name="Dodson R.J."/>
            <person name="Haft D.H."/>
            <person name="Merkel J.S."/>
            <person name="Nelson W.C."/>
            <person name="Fraser C.M."/>
        </authorList>
    </citation>
    <scope>NUCLEOTIDE SEQUENCE [LARGE SCALE GENOMIC DNA]</scope>
    <source>
        <strain evidence="4">ATCC 700084 / mc(2)155</strain>
    </source>
</reference>
<gene>
    <name evidence="3" type="ordered locus">MSMEG_0723</name>
</gene>
<keyword evidence="4" id="KW-1185">Reference proteome</keyword>
<proteinExistence type="predicted"/>
<dbReference type="PATRIC" id="fig|246196.19.peg.720"/>
<keyword evidence="1" id="KW-0812">Transmembrane</keyword>
<dbReference type="KEGG" id="msm:MSMEG_0723"/>
<dbReference type="InterPro" id="IPR043796">
    <property type="entry name" value="ESX-1_EspA/EspE-like"/>
</dbReference>
<sequence>MFPKCPQTPIIQAGLLAISAMSLQCGLGTPDDGSRFGDGCGEFRKTDELQESAAPNEQWQGSASKAYDAQVVRQRERAQKLAQADEMMQEVIRSQAEQVSQTRQLLDIYSIALAAMIVPATIAMYTPYGQPASVAIQAGAVAGTVPLATGSMLAMAALANANAAKVLQATAHYTEVAGEA</sequence>
<feature type="transmembrane region" description="Helical" evidence="1">
    <location>
        <begin position="108"/>
        <end position="128"/>
    </location>
</feature>